<keyword evidence="1" id="KW-0732">Signal</keyword>
<reference evidence="2 3" key="1">
    <citation type="journal article" date="2019" name="BMC Genomics">
        <title>New insights from Opisthorchis felineus genome: update on genomics of the epidemiologically important liver flukes.</title>
        <authorList>
            <person name="Ershov N.I."/>
            <person name="Mordvinov V.A."/>
            <person name="Prokhortchouk E.B."/>
            <person name="Pakharukova M.Y."/>
            <person name="Gunbin K.V."/>
            <person name="Ustyantsev K."/>
            <person name="Genaev M.A."/>
            <person name="Blinov A.G."/>
            <person name="Mazur A."/>
            <person name="Boulygina E."/>
            <person name="Tsygankova S."/>
            <person name="Khrameeva E."/>
            <person name="Chekanov N."/>
            <person name="Fan G."/>
            <person name="Xiao A."/>
            <person name="Zhang H."/>
            <person name="Xu X."/>
            <person name="Yang H."/>
            <person name="Solovyev V."/>
            <person name="Lee S.M."/>
            <person name="Liu X."/>
            <person name="Afonnikov D.A."/>
            <person name="Skryabin K.G."/>
        </authorList>
    </citation>
    <scope>NUCLEOTIDE SEQUENCE [LARGE SCALE GENOMIC DNA]</scope>
    <source>
        <strain evidence="2">AK-0245</strain>
        <tissue evidence="2">Whole organism</tissue>
    </source>
</reference>
<name>A0A4S2L6W1_OPIFE</name>
<dbReference type="EMBL" id="SJOL01009089">
    <property type="protein sequence ID" value="TGZ58862.1"/>
    <property type="molecule type" value="Genomic_DNA"/>
</dbReference>
<proteinExistence type="predicted"/>
<dbReference type="EMBL" id="SJOL01009089">
    <property type="protein sequence ID" value="TGZ58864.1"/>
    <property type="molecule type" value="Genomic_DNA"/>
</dbReference>
<keyword evidence="3" id="KW-1185">Reference proteome</keyword>
<organism evidence="2 3">
    <name type="scientific">Opisthorchis felineus</name>
    <dbReference type="NCBI Taxonomy" id="147828"/>
    <lineage>
        <taxon>Eukaryota</taxon>
        <taxon>Metazoa</taxon>
        <taxon>Spiralia</taxon>
        <taxon>Lophotrochozoa</taxon>
        <taxon>Platyhelminthes</taxon>
        <taxon>Trematoda</taxon>
        <taxon>Digenea</taxon>
        <taxon>Opisthorchiida</taxon>
        <taxon>Opisthorchiata</taxon>
        <taxon>Opisthorchiidae</taxon>
        <taxon>Opisthorchis</taxon>
    </lineage>
</organism>
<evidence type="ECO:0000313" key="3">
    <source>
        <dbReference type="Proteomes" id="UP000308267"/>
    </source>
</evidence>
<comment type="caution">
    <text evidence="2">The sequence shown here is derived from an EMBL/GenBank/DDBJ whole genome shotgun (WGS) entry which is preliminary data.</text>
</comment>
<dbReference type="AlphaFoldDB" id="A0A4S2L6W1"/>
<protein>
    <submittedName>
        <fullName evidence="2">Uncharacterized protein</fullName>
    </submittedName>
</protein>
<gene>
    <name evidence="2" type="ORF">CRM22_009391</name>
</gene>
<evidence type="ECO:0000256" key="1">
    <source>
        <dbReference type="SAM" id="SignalP"/>
    </source>
</evidence>
<evidence type="ECO:0000313" key="2">
    <source>
        <dbReference type="EMBL" id="TGZ58862.1"/>
    </source>
</evidence>
<sequence>MSRSRILGIHLLGICIFVMKVHGNHADEVDVYAKCSKQCDFLMSFMPSSDDKFTCAFTCVEAFKANCDGACKENYQELDQQENIPLCLRGCTRSARRICLRFAGADNEDRTNQCKQGFPDED</sequence>
<feature type="chain" id="PRO_5033834930" evidence="1">
    <location>
        <begin position="27"/>
        <end position="122"/>
    </location>
</feature>
<dbReference type="Proteomes" id="UP000308267">
    <property type="component" value="Unassembled WGS sequence"/>
</dbReference>
<feature type="signal peptide" evidence="1">
    <location>
        <begin position="1"/>
        <end position="26"/>
    </location>
</feature>
<accession>A0A4S2L6W1</accession>